<organism evidence="8 9">
    <name type="scientific">Vulcanimicrobium alpinum</name>
    <dbReference type="NCBI Taxonomy" id="3016050"/>
    <lineage>
        <taxon>Bacteria</taxon>
        <taxon>Bacillati</taxon>
        <taxon>Vulcanimicrobiota</taxon>
        <taxon>Vulcanimicrobiia</taxon>
        <taxon>Vulcanimicrobiales</taxon>
        <taxon>Vulcanimicrobiaceae</taxon>
        <taxon>Vulcanimicrobium</taxon>
    </lineage>
</organism>
<dbReference type="InterPro" id="IPR045569">
    <property type="entry name" value="Metalloprtase-TldD/E_C"/>
</dbReference>
<evidence type="ECO:0000259" key="6">
    <source>
        <dbReference type="Pfam" id="PF19289"/>
    </source>
</evidence>
<dbReference type="RefSeq" id="WP_405054928.1">
    <property type="nucleotide sequence ID" value="NZ_AP025523.1"/>
</dbReference>
<reference evidence="8 9" key="1">
    <citation type="journal article" date="2022" name="ISME Commun">
        <title>Vulcanimicrobium alpinus gen. nov. sp. nov., the first cultivated representative of the candidate phylum 'Eremiobacterota', is a metabolically versatile aerobic anoxygenic phototroph.</title>
        <authorList>
            <person name="Yabe S."/>
            <person name="Muto K."/>
            <person name="Abe K."/>
            <person name="Yokota A."/>
            <person name="Staudigel H."/>
            <person name="Tebo B.M."/>
        </authorList>
    </citation>
    <scope>NUCLEOTIDE SEQUENCE [LARGE SCALE GENOMIC DNA]</scope>
    <source>
        <strain evidence="8 9">WC8-2</strain>
    </source>
</reference>
<dbReference type="Proteomes" id="UP001317532">
    <property type="component" value="Chromosome"/>
</dbReference>
<dbReference type="InterPro" id="IPR025502">
    <property type="entry name" value="TldD"/>
</dbReference>
<evidence type="ECO:0008006" key="10">
    <source>
        <dbReference type="Google" id="ProtNLM"/>
    </source>
</evidence>
<dbReference type="InterPro" id="IPR045570">
    <property type="entry name" value="Metalloprtase-TldD/E_cen_dom"/>
</dbReference>
<dbReference type="PANTHER" id="PTHR30624:SF4">
    <property type="entry name" value="METALLOPROTEASE TLDD"/>
    <property type="match status" value="1"/>
</dbReference>
<sequence>MITALDPDLLARVLARALRRGGDFADVFYEYRLVQAFRLEDGQIRSASSTIVRGTGIRVVEGERSGFAHSDDIEEDALLRAADAASLIVRDGRRRDAVVALASVQAPLLYEEHADDPADSARYVDLLARADVAARGSDPRVASVNAFVTDELQYVQIADSDGRVVTDRRPLVALGVQVVAKDGTRRETGYAADGGRTSIAIYDGRTPESIALESARIATTKLAAADAPAGEMPVVIGPGGGGVLLHEAVGHGLEADFNRKGTSLYSGRIGERVASELVTVIDDGALEGERGTVAVDDEGTPGSRKVLVENGILRGYMHDRLNARLMGVASTGSGRRESFRVLPQPRMCNTFMLGGSATPEEIVGSIDRGLYAASFSGGQVEISKGDFVFMIAEGYLIEGGKITAPVSGATLIGNGPDALTKVTMVGGDARLANRSYTCGKGGQRVPVGVGIPTVKLASCTVGGNARG</sequence>
<comment type="similarity">
    <text evidence="1">Belongs to the peptidase U62 family.</text>
</comment>
<dbReference type="GO" id="GO:0005829">
    <property type="term" value="C:cytosol"/>
    <property type="evidence" value="ECO:0007669"/>
    <property type="project" value="TreeGrafter"/>
</dbReference>
<feature type="domain" description="Metalloprotease TldD/E central" evidence="7">
    <location>
        <begin position="119"/>
        <end position="222"/>
    </location>
</feature>
<dbReference type="PIRSF" id="PIRSF004919">
    <property type="entry name" value="TldD"/>
    <property type="match status" value="1"/>
</dbReference>
<evidence type="ECO:0000259" key="5">
    <source>
        <dbReference type="Pfam" id="PF01523"/>
    </source>
</evidence>
<protein>
    <recommendedName>
        <fullName evidence="10">Metalloprotease TldD</fullName>
    </recommendedName>
</protein>
<evidence type="ECO:0000313" key="9">
    <source>
        <dbReference type="Proteomes" id="UP001317532"/>
    </source>
</evidence>
<dbReference type="GO" id="GO:0008237">
    <property type="term" value="F:metallopeptidase activity"/>
    <property type="evidence" value="ECO:0007669"/>
    <property type="project" value="UniProtKB-KW"/>
</dbReference>
<keyword evidence="9" id="KW-1185">Reference proteome</keyword>
<keyword evidence="4" id="KW-0482">Metalloprotease</keyword>
<dbReference type="Pfam" id="PF19289">
    <property type="entry name" value="PmbA_TldD_3rd"/>
    <property type="match status" value="1"/>
</dbReference>
<evidence type="ECO:0000256" key="4">
    <source>
        <dbReference type="ARBA" id="ARBA00023049"/>
    </source>
</evidence>
<feature type="domain" description="Metalloprotease TldD/E C-terminal" evidence="6">
    <location>
        <begin position="230"/>
        <end position="463"/>
    </location>
</feature>
<evidence type="ECO:0000256" key="3">
    <source>
        <dbReference type="ARBA" id="ARBA00022801"/>
    </source>
</evidence>
<dbReference type="SUPFAM" id="SSF111283">
    <property type="entry name" value="Putative modulator of DNA gyrase, PmbA/TldD"/>
    <property type="match status" value="1"/>
</dbReference>
<dbReference type="EMBL" id="AP025523">
    <property type="protein sequence ID" value="BDE05625.1"/>
    <property type="molecule type" value="Genomic_DNA"/>
</dbReference>
<dbReference type="InterPro" id="IPR036059">
    <property type="entry name" value="TldD/PmbA_sf"/>
</dbReference>
<accession>A0AAN2C8K7</accession>
<evidence type="ECO:0000313" key="8">
    <source>
        <dbReference type="EMBL" id="BDE05625.1"/>
    </source>
</evidence>
<gene>
    <name evidence="8" type="ORF">WPS_09010</name>
</gene>
<dbReference type="AlphaFoldDB" id="A0AAN2C8K7"/>
<dbReference type="InterPro" id="IPR035068">
    <property type="entry name" value="TldD/PmbA_N"/>
</dbReference>
<dbReference type="Gene3D" id="3.30.2290.10">
    <property type="entry name" value="PmbA/TldD superfamily"/>
    <property type="match status" value="1"/>
</dbReference>
<dbReference type="KEGG" id="vab:WPS_09010"/>
<keyword evidence="2" id="KW-0645">Protease</keyword>
<feature type="domain" description="Metalloprotease TldD/E N-terminal" evidence="5">
    <location>
        <begin position="25"/>
        <end position="86"/>
    </location>
</feature>
<keyword evidence="3" id="KW-0378">Hydrolase</keyword>
<dbReference type="InterPro" id="IPR051463">
    <property type="entry name" value="Peptidase_U62_metallo"/>
</dbReference>
<evidence type="ECO:0000256" key="2">
    <source>
        <dbReference type="ARBA" id="ARBA00022670"/>
    </source>
</evidence>
<evidence type="ECO:0000259" key="7">
    <source>
        <dbReference type="Pfam" id="PF19290"/>
    </source>
</evidence>
<proteinExistence type="inferred from homology"/>
<dbReference type="InterPro" id="IPR002510">
    <property type="entry name" value="Metalloprtase-TldD/E_N"/>
</dbReference>
<dbReference type="Pfam" id="PF19290">
    <property type="entry name" value="PmbA_TldD_2nd"/>
    <property type="match status" value="1"/>
</dbReference>
<dbReference type="Pfam" id="PF01523">
    <property type="entry name" value="PmbA_TldD_1st"/>
    <property type="match status" value="1"/>
</dbReference>
<dbReference type="GO" id="GO:0006508">
    <property type="term" value="P:proteolysis"/>
    <property type="evidence" value="ECO:0007669"/>
    <property type="project" value="UniProtKB-KW"/>
</dbReference>
<dbReference type="PANTHER" id="PTHR30624">
    <property type="entry name" value="UNCHARACTERIZED PROTEIN TLDD AND PMBA"/>
    <property type="match status" value="1"/>
</dbReference>
<name>A0AAN2C8K7_UNVUL</name>
<evidence type="ECO:0000256" key="1">
    <source>
        <dbReference type="ARBA" id="ARBA00005836"/>
    </source>
</evidence>